<reference evidence="1 2" key="1">
    <citation type="journal article" date="2021" name="Elife">
        <title>Chloroplast acquisition without the gene transfer in kleptoplastic sea slugs, Plakobranchus ocellatus.</title>
        <authorList>
            <person name="Maeda T."/>
            <person name="Takahashi S."/>
            <person name="Yoshida T."/>
            <person name="Shimamura S."/>
            <person name="Takaki Y."/>
            <person name="Nagai Y."/>
            <person name="Toyoda A."/>
            <person name="Suzuki Y."/>
            <person name="Arimoto A."/>
            <person name="Ishii H."/>
            <person name="Satoh N."/>
            <person name="Nishiyama T."/>
            <person name="Hasebe M."/>
            <person name="Maruyama T."/>
            <person name="Minagawa J."/>
            <person name="Obokata J."/>
            <person name="Shigenobu S."/>
        </authorList>
    </citation>
    <scope>NUCLEOTIDE SEQUENCE [LARGE SCALE GENOMIC DNA]</scope>
</reference>
<evidence type="ECO:0000313" key="2">
    <source>
        <dbReference type="Proteomes" id="UP000762676"/>
    </source>
</evidence>
<sequence>MTDRGIRQPRESLRLSDTRGDTFSLRVGGGNRPSWGLKAEWCLSGRAGAERARLACHIDYSLGSPRGPLEQQARLDICNGLGWMLCPRGKKSAFKTTGGLNPGQVPKTEHTSHHVPGSSLPQALVMRSDILGLQEAYLARVASAPVPLAPGEPPGSLDPLARQLPFCTQQALPSSPGTDKSSAQWVEKVDKWSVLVQDKHGFKWPLYNFPIKLKRTDLKEIEKRWEV</sequence>
<protein>
    <submittedName>
        <fullName evidence="1">Uncharacterized protein</fullName>
    </submittedName>
</protein>
<dbReference type="Proteomes" id="UP000762676">
    <property type="component" value="Unassembled WGS sequence"/>
</dbReference>
<organism evidence="1 2">
    <name type="scientific">Elysia marginata</name>
    <dbReference type="NCBI Taxonomy" id="1093978"/>
    <lineage>
        <taxon>Eukaryota</taxon>
        <taxon>Metazoa</taxon>
        <taxon>Spiralia</taxon>
        <taxon>Lophotrochozoa</taxon>
        <taxon>Mollusca</taxon>
        <taxon>Gastropoda</taxon>
        <taxon>Heterobranchia</taxon>
        <taxon>Euthyneura</taxon>
        <taxon>Panpulmonata</taxon>
        <taxon>Sacoglossa</taxon>
        <taxon>Placobranchoidea</taxon>
        <taxon>Plakobranchidae</taxon>
        <taxon>Elysia</taxon>
    </lineage>
</organism>
<proteinExistence type="predicted"/>
<accession>A0AAV4EEK6</accession>
<name>A0AAV4EEK6_9GAST</name>
<comment type="caution">
    <text evidence="1">The sequence shown here is derived from an EMBL/GenBank/DDBJ whole genome shotgun (WGS) entry which is preliminary data.</text>
</comment>
<gene>
    <name evidence="1" type="ORF">ElyMa_005386500</name>
</gene>
<keyword evidence="2" id="KW-1185">Reference proteome</keyword>
<dbReference type="AlphaFoldDB" id="A0AAV4EEK6"/>
<dbReference type="EMBL" id="BMAT01010718">
    <property type="protein sequence ID" value="GFR59497.1"/>
    <property type="molecule type" value="Genomic_DNA"/>
</dbReference>
<evidence type="ECO:0000313" key="1">
    <source>
        <dbReference type="EMBL" id="GFR59497.1"/>
    </source>
</evidence>